<dbReference type="GO" id="GO:0005768">
    <property type="term" value="C:endosome"/>
    <property type="evidence" value="ECO:0007669"/>
    <property type="project" value="TreeGrafter"/>
</dbReference>
<dbReference type="PANTHER" id="PTHR10048:SF7">
    <property type="entry name" value="PHOSPHATIDYLINOSITOL 3-KINASE CATALYTIC SUBUNIT TYPE 3"/>
    <property type="match status" value="1"/>
</dbReference>
<organism evidence="5 6">
    <name type="scientific">Lepeophtheirus salmonis</name>
    <name type="common">Salmon louse</name>
    <name type="synonym">Caligus salmonis</name>
    <dbReference type="NCBI Taxonomy" id="72036"/>
    <lineage>
        <taxon>Eukaryota</taxon>
        <taxon>Metazoa</taxon>
        <taxon>Ecdysozoa</taxon>
        <taxon>Arthropoda</taxon>
        <taxon>Crustacea</taxon>
        <taxon>Multicrustacea</taxon>
        <taxon>Hexanauplia</taxon>
        <taxon>Copepoda</taxon>
        <taxon>Siphonostomatoida</taxon>
        <taxon>Caligidae</taxon>
        <taxon>Lepeophtheirus</taxon>
    </lineage>
</organism>
<dbReference type="GO" id="GO:0016303">
    <property type="term" value="F:1-phosphatidylinositol-3-kinase activity"/>
    <property type="evidence" value="ECO:0007669"/>
    <property type="project" value="UniProtKB-EC"/>
</dbReference>
<dbReference type="SUPFAM" id="SSF56112">
    <property type="entry name" value="Protein kinase-like (PK-like)"/>
    <property type="match status" value="1"/>
</dbReference>
<dbReference type="Gene3D" id="1.25.40.70">
    <property type="entry name" value="Phosphatidylinositol 3-kinase, accessory domain (PIK)"/>
    <property type="match status" value="1"/>
</dbReference>
<dbReference type="GO" id="GO:0000045">
    <property type="term" value="P:autophagosome assembly"/>
    <property type="evidence" value="ECO:0007669"/>
    <property type="project" value="TreeGrafter"/>
</dbReference>
<evidence type="ECO:0000313" key="5">
    <source>
        <dbReference type="EMBL" id="CAF2910383.1"/>
    </source>
</evidence>
<feature type="compositionally biased region" description="Polar residues" evidence="3">
    <location>
        <begin position="10"/>
        <end position="20"/>
    </location>
</feature>
<reference evidence="5" key="1">
    <citation type="submission" date="2021-02" db="EMBL/GenBank/DDBJ databases">
        <authorList>
            <person name="Bekaert M."/>
        </authorList>
    </citation>
    <scope>NUCLEOTIDE SEQUENCE</scope>
    <source>
        <strain evidence="5">IoA-00</strain>
    </source>
</reference>
<gene>
    <name evidence="5" type="ORF">LSAA_8867</name>
</gene>
<keyword evidence="6" id="KW-1185">Reference proteome</keyword>
<dbReference type="SUPFAM" id="SSF48371">
    <property type="entry name" value="ARM repeat"/>
    <property type="match status" value="1"/>
</dbReference>
<name>A0A7R8H6Y8_LEPSM</name>
<sequence>MCMNREKSIQKATTTGSNSLLPEPALHHGGESVSHSQIASTNPKTTECPELEPFIIAPSTDNKLTNEDGAALIIPENKGKLHDDIVHKSLFLLKSKNTRRRKFAVYLLKKLPLEKLDLYLPQLVQALRLEDFEKIKEDLHLQLLERYDEEYRSDRIRQTIKSIITKLFKFSDLRRVVSYENIVKLDDVIKKKEKYKRVQSWTNSGDLGQSDEEDDEILYAKLSNSFYWYLMIECESQQNTGLIDIQEMYIIVLKRFLMKLEQGKIFKEAQETGGTRMKKTEKLITKLNEYNKDLYESNKKFLLPTDPTVTFDRFISEKTVLFKAENMPCKMTLRLSEGGFLEYIESKSIANILGEYGSLESYFLSAESGSLSHETKVDNFTKSCAGYSIITYVLGIGDRHLDNLLITPEGKLFHVDFAYILGFDPKPLPPPIKLTKDMIDVMGGSQSKNFTHFVKYCQTAFTLLRRNSALIIELFASSSVPSTYTKLVQLN</sequence>
<dbReference type="AlphaFoldDB" id="A0A7R8H6Y8"/>
<dbReference type="InterPro" id="IPR016024">
    <property type="entry name" value="ARM-type_fold"/>
</dbReference>
<dbReference type="InterPro" id="IPR018936">
    <property type="entry name" value="PI3/4_kinase_CS"/>
</dbReference>
<dbReference type="GO" id="GO:0034271">
    <property type="term" value="C:phosphatidylinositol 3-kinase complex, class III, type I"/>
    <property type="evidence" value="ECO:0007669"/>
    <property type="project" value="TreeGrafter"/>
</dbReference>
<dbReference type="EC" id="2.7.1.137" evidence="5"/>
<dbReference type="SMART" id="SM00146">
    <property type="entry name" value="PI3Kc"/>
    <property type="match status" value="1"/>
</dbReference>
<proteinExistence type="predicted"/>
<dbReference type="EMBL" id="HG994583">
    <property type="protein sequence ID" value="CAF2910383.1"/>
    <property type="molecule type" value="Genomic_DNA"/>
</dbReference>
<dbReference type="InterPro" id="IPR011009">
    <property type="entry name" value="Kinase-like_dom_sf"/>
</dbReference>
<keyword evidence="2" id="KW-0418">Kinase</keyword>
<dbReference type="GO" id="GO:0005777">
    <property type="term" value="C:peroxisome"/>
    <property type="evidence" value="ECO:0007669"/>
    <property type="project" value="TreeGrafter"/>
</dbReference>
<dbReference type="GO" id="GO:0006897">
    <property type="term" value="P:endocytosis"/>
    <property type="evidence" value="ECO:0007669"/>
    <property type="project" value="TreeGrafter"/>
</dbReference>
<dbReference type="InterPro" id="IPR000403">
    <property type="entry name" value="PI3/4_kinase_cat_dom"/>
</dbReference>
<dbReference type="PANTHER" id="PTHR10048">
    <property type="entry name" value="PHOSPHATIDYLINOSITOL KINASE"/>
    <property type="match status" value="1"/>
</dbReference>
<dbReference type="Pfam" id="PF00454">
    <property type="entry name" value="PI3_PI4_kinase"/>
    <property type="match status" value="1"/>
</dbReference>
<dbReference type="GO" id="GO:0048015">
    <property type="term" value="P:phosphatidylinositol-mediated signaling"/>
    <property type="evidence" value="ECO:0007669"/>
    <property type="project" value="TreeGrafter"/>
</dbReference>
<evidence type="ECO:0000256" key="3">
    <source>
        <dbReference type="SAM" id="MobiDB-lite"/>
    </source>
</evidence>
<accession>A0A7R8H6Y8</accession>
<dbReference type="InterPro" id="IPR042236">
    <property type="entry name" value="PI3K_accessory_sf"/>
</dbReference>
<dbReference type="Gene3D" id="1.10.1070.11">
    <property type="entry name" value="Phosphatidylinositol 3-/4-kinase, catalytic domain"/>
    <property type="match status" value="1"/>
</dbReference>
<dbReference type="PROSITE" id="PS50290">
    <property type="entry name" value="PI3_4_KINASE_3"/>
    <property type="match status" value="1"/>
</dbReference>
<dbReference type="InterPro" id="IPR036940">
    <property type="entry name" value="PI3/4_kinase_cat_sf"/>
</dbReference>
<evidence type="ECO:0000259" key="4">
    <source>
        <dbReference type="PROSITE" id="PS50290"/>
    </source>
</evidence>
<feature type="domain" description="PI3K/PI4K catalytic" evidence="4">
    <location>
        <begin position="235"/>
        <end position="491"/>
    </location>
</feature>
<keyword evidence="1 5" id="KW-0808">Transferase</keyword>
<dbReference type="GO" id="GO:0034272">
    <property type="term" value="C:phosphatidylinositol 3-kinase complex, class III, type II"/>
    <property type="evidence" value="ECO:0007669"/>
    <property type="project" value="TreeGrafter"/>
</dbReference>
<evidence type="ECO:0000313" key="6">
    <source>
        <dbReference type="Proteomes" id="UP000675881"/>
    </source>
</evidence>
<dbReference type="OrthoDB" id="67688at2759"/>
<dbReference type="PROSITE" id="PS00916">
    <property type="entry name" value="PI3_4_KINASE_2"/>
    <property type="match status" value="1"/>
</dbReference>
<feature type="compositionally biased region" description="Polar residues" evidence="3">
    <location>
        <begin position="33"/>
        <end position="45"/>
    </location>
</feature>
<evidence type="ECO:0000256" key="2">
    <source>
        <dbReference type="ARBA" id="ARBA00022777"/>
    </source>
</evidence>
<dbReference type="GO" id="GO:0000407">
    <property type="term" value="C:phagophore assembly site"/>
    <property type="evidence" value="ECO:0007669"/>
    <property type="project" value="TreeGrafter"/>
</dbReference>
<dbReference type="InterPro" id="IPR015433">
    <property type="entry name" value="PI3/4_kinase"/>
</dbReference>
<dbReference type="Proteomes" id="UP000675881">
    <property type="component" value="Chromosome 4"/>
</dbReference>
<evidence type="ECO:0000256" key="1">
    <source>
        <dbReference type="ARBA" id="ARBA00022679"/>
    </source>
</evidence>
<feature type="region of interest" description="Disordered" evidence="3">
    <location>
        <begin position="1"/>
        <end position="46"/>
    </location>
</feature>
<protein>
    <submittedName>
        <fullName evidence="5">PIK3C3</fullName>
        <ecNumber evidence="5">2.7.1.137</ecNumber>
    </submittedName>
</protein>